<comment type="caution">
    <text evidence="1">The sequence shown here is derived from an EMBL/GenBank/DDBJ whole genome shotgun (WGS) entry which is preliminary data.</text>
</comment>
<dbReference type="SUPFAM" id="SSF53850">
    <property type="entry name" value="Periplasmic binding protein-like II"/>
    <property type="match status" value="1"/>
</dbReference>
<accession>A0ABS4A7U3</accession>
<dbReference type="PANTHER" id="PTHR30024">
    <property type="entry name" value="ALIPHATIC SULFONATES-BINDING PROTEIN-RELATED"/>
    <property type="match status" value="1"/>
</dbReference>
<sequence>MFGAARALTASGTGSLSYISGAPFICRTAANSEELQGPPRHLKLAWNANAACTVAAPVAKERGIFAKHNLDVDFVNFGGSTDQLLEAIATGKADAGLGLALRWLKPLEQGFDVRITAGVHGGCIRLLGSKAANIDSLESLRGKAIAISDQASPAKNFFSIYLAKKGIDPAQEVEWRQYPANLLALAVEKGEVQALAEIDPLPYIWLKEGKLNEIATNLSGEFADRTCCVLAIRGSLTRGEMPVAAALTRSILEAADRVASDPADAAAIYSGYGGRGSVEDLATMYRSHTHHRHPVGAELKKQLLLYTDELKAVNVIKRSTDPAKFADRIYLDVLS</sequence>
<evidence type="ECO:0000313" key="1">
    <source>
        <dbReference type="EMBL" id="MBP0116485.1"/>
    </source>
</evidence>
<gene>
    <name evidence="1" type="ORF">JWS04_36620</name>
</gene>
<evidence type="ECO:0000313" key="2">
    <source>
        <dbReference type="Proteomes" id="UP000669317"/>
    </source>
</evidence>
<name>A0ABS4A7U3_9BRAD</name>
<dbReference type="EMBL" id="JAGIKT010000140">
    <property type="protein sequence ID" value="MBP0116485.1"/>
    <property type="molecule type" value="Genomic_DNA"/>
</dbReference>
<dbReference type="Gene3D" id="3.40.190.10">
    <property type="entry name" value="Periplasmic binding protein-like II"/>
    <property type="match status" value="2"/>
</dbReference>
<reference evidence="1 2" key="1">
    <citation type="submission" date="2021-03" db="EMBL/GenBank/DDBJ databases">
        <title>Genome Sequence of Bradyrhizobium vignae strain ISRA400.</title>
        <authorList>
            <person name="Tisa L.S."/>
            <person name="Svistoonoff S."/>
            <person name="Hocher V."/>
            <person name="Fall S."/>
            <person name="Zaiya A."/>
            <person name="Naing D."/>
            <person name="Niang N."/>
            <person name="Diouf A."/>
            <person name="Dasylva M.C."/>
            <person name="Toure O."/>
            <person name="Gueye M."/>
            <person name="Gully D."/>
            <person name="Tisseyre P."/>
            <person name="Simpson S."/>
            <person name="Morris K."/>
            <person name="Thomas W.K."/>
        </authorList>
    </citation>
    <scope>NUCLEOTIDE SEQUENCE [LARGE SCALE GENOMIC DNA]</scope>
    <source>
        <strain evidence="1 2">ISRA400</strain>
    </source>
</reference>
<dbReference type="Proteomes" id="UP000669317">
    <property type="component" value="Unassembled WGS sequence"/>
</dbReference>
<dbReference type="PANTHER" id="PTHR30024:SF21">
    <property type="entry name" value="ABC TRANSPORTER SUBSTRATE-BINDING PROTEIN"/>
    <property type="match status" value="1"/>
</dbReference>
<dbReference type="Pfam" id="PF13379">
    <property type="entry name" value="NMT1_2"/>
    <property type="match status" value="1"/>
</dbReference>
<protein>
    <submittedName>
        <fullName evidence="1">ABC transporter substrate-binding protein</fullName>
    </submittedName>
</protein>
<organism evidence="1 2">
    <name type="scientific">Bradyrhizobium vignae</name>
    <dbReference type="NCBI Taxonomy" id="1549949"/>
    <lineage>
        <taxon>Bacteria</taxon>
        <taxon>Pseudomonadati</taxon>
        <taxon>Pseudomonadota</taxon>
        <taxon>Alphaproteobacteria</taxon>
        <taxon>Hyphomicrobiales</taxon>
        <taxon>Nitrobacteraceae</taxon>
        <taxon>Bradyrhizobium</taxon>
    </lineage>
</organism>
<proteinExistence type="predicted"/>
<keyword evidence="2" id="KW-1185">Reference proteome</keyword>